<feature type="signal peptide" evidence="1">
    <location>
        <begin position="1"/>
        <end position="27"/>
    </location>
</feature>
<dbReference type="EMBL" id="CP023004">
    <property type="protein sequence ID" value="AWI09616.1"/>
    <property type="molecule type" value="Genomic_DNA"/>
</dbReference>
<dbReference type="SUPFAM" id="SSF63829">
    <property type="entry name" value="Calcium-dependent phosphotriesterase"/>
    <property type="match status" value="1"/>
</dbReference>
<evidence type="ECO:0008006" key="4">
    <source>
        <dbReference type="Google" id="ProtNLM"/>
    </source>
</evidence>
<accession>A0A2U8E480</accession>
<evidence type="ECO:0000313" key="3">
    <source>
        <dbReference type="Proteomes" id="UP000244896"/>
    </source>
</evidence>
<protein>
    <recommendedName>
        <fullName evidence="4">Phytase-like domain-containing protein</fullName>
    </recommendedName>
</protein>
<organism evidence="2 3">
    <name type="scientific">Ereboglobus luteus</name>
    <dbReference type="NCBI Taxonomy" id="1796921"/>
    <lineage>
        <taxon>Bacteria</taxon>
        <taxon>Pseudomonadati</taxon>
        <taxon>Verrucomicrobiota</taxon>
        <taxon>Opitutia</taxon>
        <taxon>Opitutales</taxon>
        <taxon>Opitutaceae</taxon>
        <taxon>Ereboglobus</taxon>
    </lineage>
</organism>
<dbReference type="OrthoDB" id="201524at2"/>
<keyword evidence="1" id="KW-0732">Signal</keyword>
<feature type="chain" id="PRO_5015960456" description="Phytase-like domain-containing protein" evidence="1">
    <location>
        <begin position="28"/>
        <end position="288"/>
    </location>
</feature>
<proteinExistence type="predicted"/>
<dbReference type="Proteomes" id="UP000244896">
    <property type="component" value="Chromosome"/>
</dbReference>
<dbReference type="AlphaFoldDB" id="A0A2U8E480"/>
<keyword evidence="3" id="KW-1185">Reference proteome</keyword>
<evidence type="ECO:0000256" key="1">
    <source>
        <dbReference type="SAM" id="SignalP"/>
    </source>
</evidence>
<evidence type="ECO:0000313" key="2">
    <source>
        <dbReference type="EMBL" id="AWI09616.1"/>
    </source>
</evidence>
<dbReference type="KEGG" id="elut:CKA38_10480"/>
<dbReference type="RefSeq" id="WP_108825427.1">
    <property type="nucleotide sequence ID" value="NZ_CP023004.1"/>
</dbReference>
<gene>
    <name evidence="2" type="ORF">CKA38_10480</name>
</gene>
<name>A0A2U8E480_9BACT</name>
<reference evidence="2 3" key="1">
    <citation type="journal article" date="2018" name="Syst. Appl. Microbiol.">
        <title>Ereboglobus luteus gen. nov. sp. nov. from cockroach guts, and new insights into the oxygen relationship of the genera Opitutus and Didymococcus (Verrucomicrobia: Opitutaceae).</title>
        <authorList>
            <person name="Tegtmeier D."/>
            <person name="Belitz A."/>
            <person name="Radek R."/>
            <person name="Heimerl T."/>
            <person name="Brune A."/>
        </authorList>
    </citation>
    <scope>NUCLEOTIDE SEQUENCE [LARGE SCALE GENOMIC DNA]</scope>
    <source>
        <strain evidence="2 3">Ho45</strain>
    </source>
</reference>
<sequence>MKNTVIAGVRRAFAAAAFFAAASTAFCAGATLAHPFPGQYKGESAQGMTIHKDTAFLFNNTGGCRVYNLKTGALVNEFKLASAAPENHANCADFGVEYPAGNDTYPAIYISECFGKRRCLVESINEAGSKLLQTLELKSGGPEELPYDWIVDREKKFLYAITLVSDEGGMKEALVTKLRLPALGEGNVIFAKKDIIEQFTIRFRNLHQGGTIRGERLYLPLGRHKPHGKKKDTRDRAVMIVNLRTKQIEKTIDLSDDIHVEPEDAAFHGDELLVYCGQAGGLWRVNGL</sequence>